<keyword evidence="3 6" id="KW-1133">Transmembrane helix</keyword>
<feature type="signal peptide" evidence="7">
    <location>
        <begin position="1"/>
        <end position="21"/>
    </location>
</feature>
<keyword evidence="7" id="KW-0732">Signal</keyword>
<accession>A0A395NW53</accession>
<dbReference type="PANTHER" id="PTHR15549:SF26">
    <property type="entry name" value="AXIAL BUDDING PATTERN PROTEIN 2-RELATED"/>
    <property type="match status" value="1"/>
</dbReference>
<sequence length="522" mass="56551">MMPGMSIAALAASSLIGTASAASMYAFYPGPDKGVQLGMQDPKTGDIWISNCNTNINGAPLFPTDTPIVLPTKNRPKMGTSLAATGWWDSQKVVASIFWHAENGYIVNGFYNCNPETGALVQQGEYNISHTAQVKSVHNNTGLAVELLGSTAGYRVFYHDAEGQVNEMSYTQKTDWDYYGTVSQDPASGFALASAHSAANNISVVFPKSAKDIEVSRLNQDGKWHISTFPETVSNIPTNNTAPNKISINPKVAPKFSLPAWDGETKAMGVAIDNLYTRTVFYIGNDRKLYEAANVNFQWGMLPNQSRSVWPLADEANGEMAVTFNFQTNEAWIYYMSNSTLVQAYRGQDGKWTNHTVLPNTTPSNNDDGGSDNDGSNNGDDNNKSQPASTGLSTGAKAGIGIGVSVGAIGVGLLGLLFFLRRRRQQAAANAAATDKDQPINLGEYRTPSEQALYMADGMAAPAYTPQSAYDAHDPSKKSTPDPNMHPMHQAPLVEMEQPPMIYELPQSNYSYELPAESVEHR</sequence>
<dbReference type="OrthoDB" id="4696326at2759"/>
<dbReference type="PANTHER" id="PTHR15549">
    <property type="entry name" value="PAIRED IMMUNOGLOBULIN-LIKE TYPE 2 RECEPTOR"/>
    <property type="match status" value="1"/>
</dbReference>
<proteinExistence type="predicted"/>
<evidence type="ECO:0000256" key="2">
    <source>
        <dbReference type="ARBA" id="ARBA00022692"/>
    </source>
</evidence>
<evidence type="ECO:0000313" key="8">
    <source>
        <dbReference type="EMBL" id="RFU80027.1"/>
    </source>
</evidence>
<dbReference type="GO" id="GO:0071944">
    <property type="term" value="C:cell periphery"/>
    <property type="evidence" value="ECO:0007669"/>
    <property type="project" value="UniProtKB-ARBA"/>
</dbReference>
<evidence type="ECO:0000313" key="9">
    <source>
        <dbReference type="Proteomes" id="UP000266272"/>
    </source>
</evidence>
<name>A0A395NW53_TRIAR</name>
<dbReference type="AlphaFoldDB" id="A0A395NW53"/>
<evidence type="ECO:0000256" key="7">
    <source>
        <dbReference type="SAM" id="SignalP"/>
    </source>
</evidence>
<feature type="region of interest" description="Disordered" evidence="5">
    <location>
        <begin position="354"/>
        <end position="392"/>
    </location>
</feature>
<reference evidence="8 9" key="1">
    <citation type="journal article" date="2018" name="PLoS Pathog.">
        <title>Evolution of structural diversity of trichothecenes, a family of toxins produced by plant pathogenic and entomopathogenic fungi.</title>
        <authorList>
            <person name="Proctor R.H."/>
            <person name="McCormick S.P."/>
            <person name="Kim H.S."/>
            <person name="Cardoza R.E."/>
            <person name="Stanley A.M."/>
            <person name="Lindo L."/>
            <person name="Kelly A."/>
            <person name="Brown D.W."/>
            <person name="Lee T."/>
            <person name="Vaughan M.M."/>
            <person name="Alexander N.J."/>
            <person name="Busman M."/>
            <person name="Gutierrez S."/>
        </authorList>
    </citation>
    <scope>NUCLEOTIDE SEQUENCE [LARGE SCALE GENOMIC DNA]</scope>
    <source>
        <strain evidence="8 9">IBT 40837</strain>
    </source>
</reference>
<dbReference type="InterPro" id="IPR051694">
    <property type="entry name" value="Immunoregulatory_rcpt-like"/>
</dbReference>
<comment type="caution">
    <text evidence="8">The sequence shown here is derived from an EMBL/GenBank/DDBJ whole genome shotgun (WGS) entry which is preliminary data.</text>
</comment>
<protein>
    <submittedName>
        <fullName evidence="8">Uncharacterized protein</fullName>
    </submittedName>
</protein>
<gene>
    <name evidence="8" type="ORF">TARUN_2145</name>
</gene>
<feature type="compositionally biased region" description="Basic and acidic residues" evidence="5">
    <location>
        <begin position="471"/>
        <end position="480"/>
    </location>
</feature>
<dbReference type="Gene3D" id="2.120.10.70">
    <property type="entry name" value="Fucose-specific lectin"/>
    <property type="match status" value="1"/>
</dbReference>
<keyword evidence="4 6" id="KW-0472">Membrane</keyword>
<dbReference type="EMBL" id="PXOA01000127">
    <property type="protein sequence ID" value="RFU80027.1"/>
    <property type="molecule type" value="Genomic_DNA"/>
</dbReference>
<feature type="chain" id="PRO_5017293396" evidence="7">
    <location>
        <begin position="22"/>
        <end position="522"/>
    </location>
</feature>
<dbReference type="GO" id="GO:0016020">
    <property type="term" value="C:membrane"/>
    <property type="evidence" value="ECO:0007669"/>
    <property type="project" value="UniProtKB-SubCell"/>
</dbReference>
<dbReference type="SUPFAM" id="SSF89372">
    <property type="entry name" value="Fucose-specific lectin"/>
    <property type="match status" value="1"/>
</dbReference>
<evidence type="ECO:0000256" key="4">
    <source>
        <dbReference type="ARBA" id="ARBA00023136"/>
    </source>
</evidence>
<comment type="subcellular location">
    <subcellularLocation>
        <location evidence="1">Membrane</location>
        <topology evidence="1">Single-pass membrane protein</topology>
    </subcellularLocation>
</comment>
<feature type="transmembrane region" description="Helical" evidence="6">
    <location>
        <begin position="398"/>
        <end position="420"/>
    </location>
</feature>
<dbReference type="Proteomes" id="UP000266272">
    <property type="component" value="Unassembled WGS sequence"/>
</dbReference>
<evidence type="ECO:0000256" key="1">
    <source>
        <dbReference type="ARBA" id="ARBA00004167"/>
    </source>
</evidence>
<keyword evidence="2 6" id="KW-0812">Transmembrane</keyword>
<evidence type="ECO:0000256" key="5">
    <source>
        <dbReference type="SAM" id="MobiDB-lite"/>
    </source>
</evidence>
<organism evidence="8 9">
    <name type="scientific">Trichoderma arundinaceum</name>
    <dbReference type="NCBI Taxonomy" id="490622"/>
    <lineage>
        <taxon>Eukaryota</taxon>
        <taxon>Fungi</taxon>
        <taxon>Dikarya</taxon>
        <taxon>Ascomycota</taxon>
        <taxon>Pezizomycotina</taxon>
        <taxon>Sordariomycetes</taxon>
        <taxon>Hypocreomycetidae</taxon>
        <taxon>Hypocreales</taxon>
        <taxon>Hypocreaceae</taxon>
        <taxon>Trichoderma</taxon>
    </lineage>
</organism>
<feature type="region of interest" description="Disordered" evidence="5">
    <location>
        <begin position="466"/>
        <end position="489"/>
    </location>
</feature>
<feature type="compositionally biased region" description="Polar residues" evidence="5">
    <location>
        <begin position="354"/>
        <end position="363"/>
    </location>
</feature>
<keyword evidence="9" id="KW-1185">Reference proteome</keyword>
<evidence type="ECO:0000256" key="3">
    <source>
        <dbReference type="ARBA" id="ARBA00022989"/>
    </source>
</evidence>
<evidence type="ECO:0000256" key="6">
    <source>
        <dbReference type="SAM" id="Phobius"/>
    </source>
</evidence>
<feature type="compositionally biased region" description="Low complexity" evidence="5">
    <location>
        <begin position="364"/>
        <end position="380"/>
    </location>
</feature>